<dbReference type="InterPro" id="IPR000462">
    <property type="entry name" value="CDP-OH_P_trans"/>
</dbReference>
<evidence type="ECO:0000256" key="3">
    <source>
        <dbReference type="SAM" id="MobiDB-lite"/>
    </source>
</evidence>
<dbReference type="EMBL" id="ADVG01000002">
    <property type="protein sequence ID" value="EFH87596.1"/>
    <property type="molecule type" value="Genomic_DNA"/>
</dbReference>
<dbReference type="GO" id="GO:0016020">
    <property type="term" value="C:membrane"/>
    <property type="evidence" value="ECO:0007669"/>
    <property type="project" value="InterPro"/>
</dbReference>
<organism evidence="5 6">
    <name type="scientific">Ktedonobacter racemifer DSM 44963</name>
    <dbReference type="NCBI Taxonomy" id="485913"/>
    <lineage>
        <taxon>Bacteria</taxon>
        <taxon>Bacillati</taxon>
        <taxon>Chloroflexota</taxon>
        <taxon>Ktedonobacteria</taxon>
        <taxon>Ktedonobacterales</taxon>
        <taxon>Ktedonobacteraceae</taxon>
        <taxon>Ktedonobacter</taxon>
    </lineage>
</organism>
<name>D6TQ11_KTERA</name>
<dbReference type="STRING" id="485913.Krac_8939"/>
<accession>D6TQ11</accession>
<feature type="compositionally biased region" description="Polar residues" evidence="3">
    <location>
        <begin position="234"/>
        <end position="259"/>
    </location>
</feature>
<dbReference type="AlphaFoldDB" id="D6TQ11"/>
<proteinExistence type="inferred from homology"/>
<comment type="similarity">
    <text evidence="2">Belongs to the CDP-alcohol phosphatidyltransferase class-I family.</text>
</comment>
<keyword evidence="1 2" id="KW-0808">Transferase</keyword>
<dbReference type="OrthoDB" id="116551at2"/>
<dbReference type="InterPro" id="IPR043130">
    <property type="entry name" value="CDP-OH_PTrfase_TM_dom"/>
</dbReference>
<sequence>MFSRRIQQRARQLVMYIVQPLARSGVTPNMLTGIGLVLSILTAVVIAQGSLVLGGWLVLFAGIFDMFDGAMARVQNAATTFGAFLDSTIDRYSESIILLGLLIYALQHPNVHDVVWPAPFEQGWMVTLIFVSVVGSLMVSYTKARAEGLGIECKVGLLARPERVILLALGLITGTGIWALALLAVLSNVTAIERMLAVWLSVRRSAHAQVAQSSRQQSHEQNDTSKPEQRHSIPYTTLNTGTDKNVQSNPRPLPSSVSPLNEGIKHE</sequence>
<feature type="region of interest" description="Disordered" evidence="3">
    <location>
        <begin position="210"/>
        <end position="267"/>
    </location>
</feature>
<evidence type="ECO:0000313" key="5">
    <source>
        <dbReference type="EMBL" id="EFH87596.1"/>
    </source>
</evidence>
<feature type="transmembrane region" description="Helical" evidence="4">
    <location>
        <begin position="123"/>
        <end position="144"/>
    </location>
</feature>
<evidence type="ECO:0000256" key="1">
    <source>
        <dbReference type="ARBA" id="ARBA00022679"/>
    </source>
</evidence>
<feature type="compositionally biased region" description="Basic and acidic residues" evidence="3">
    <location>
        <begin position="217"/>
        <end position="231"/>
    </location>
</feature>
<dbReference type="PROSITE" id="PS00379">
    <property type="entry name" value="CDP_ALCOHOL_P_TRANSF"/>
    <property type="match status" value="1"/>
</dbReference>
<keyword evidence="6" id="KW-1185">Reference proteome</keyword>
<dbReference type="RefSeq" id="WP_007912893.1">
    <property type="nucleotide sequence ID" value="NZ_ADVG01000002.1"/>
</dbReference>
<dbReference type="GO" id="GO:0008654">
    <property type="term" value="P:phospholipid biosynthetic process"/>
    <property type="evidence" value="ECO:0007669"/>
    <property type="project" value="InterPro"/>
</dbReference>
<protein>
    <submittedName>
        <fullName evidence="5">CDP-alcohol phosphatidyltransferase</fullName>
    </submittedName>
</protein>
<reference evidence="5 6" key="1">
    <citation type="journal article" date="2011" name="Stand. Genomic Sci.">
        <title>Non-contiguous finished genome sequence and contextual data of the filamentous soil bacterium Ktedonobacter racemifer type strain (SOSP1-21).</title>
        <authorList>
            <person name="Chang Y.J."/>
            <person name="Land M."/>
            <person name="Hauser L."/>
            <person name="Chertkov O."/>
            <person name="Del Rio T.G."/>
            <person name="Nolan M."/>
            <person name="Copeland A."/>
            <person name="Tice H."/>
            <person name="Cheng J.F."/>
            <person name="Lucas S."/>
            <person name="Han C."/>
            <person name="Goodwin L."/>
            <person name="Pitluck S."/>
            <person name="Ivanova N."/>
            <person name="Ovchinikova G."/>
            <person name="Pati A."/>
            <person name="Chen A."/>
            <person name="Palaniappan K."/>
            <person name="Mavromatis K."/>
            <person name="Liolios K."/>
            <person name="Brettin T."/>
            <person name="Fiebig A."/>
            <person name="Rohde M."/>
            <person name="Abt B."/>
            <person name="Goker M."/>
            <person name="Detter J.C."/>
            <person name="Woyke T."/>
            <person name="Bristow J."/>
            <person name="Eisen J.A."/>
            <person name="Markowitz V."/>
            <person name="Hugenholtz P."/>
            <person name="Kyrpides N.C."/>
            <person name="Klenk H.P."/>
            <person name="Lapidus A."/>
        </authorList>
    </citation>
    <scope>NUCLEOTIDE SEQUENCE [LARGE SCALE GENOMIC DNA]</scope>
    <source>
        <strain evidence="6">DSM 44963</strain>
    </source>
</reference>
<keyword evidence="4" id="KW-0812">Transmembrane</keyword>
<feature type="transmembrane region" description="Helical" evidence="4">
    <location>
        <begin position="21"/>
        <end position="47"/>
    </location>
</feature>
<dbReference type="InParanoid" id="D6TQ11"/>
<dbReference type="Pfam" id="PF01066">
    <property type="entry name" value="CDP-OH_P_transf"/>
    <property type="match status" value="1"/>
</dbReference>
<dbReference type="Proteomes" id="UP000004508">
    <property type="component" value="Unassembled WGS sequence"/>
</dbReference>
<dbReference type="Gene3D" id="1.20.120.1760">
    <property type="match status" value="1"/>
</dbReference>
<evidence type="ECO:0000256" key="2">
    <source>
        <dbReference type="RuleBase" id="RU003750"/>
    </source>
</evidence>
<dbReference type="GO" id="GO:0016780">
    <property type="term" value="F:phosphotransferase activity, for other substituted phosphate groups"/>
    <property type="evidence" value="ECO:0007669"/>
    <property type="project" value="InterPro"/>
</dbReference>
<keyword evidence="4" id="KW-0472">Membrane</keyword>
<evidence type="ECO:0000313" key="6">
    <source>
        <dbReference type="Proteomes" id="UP000004508"/>
    </source>
</evidence>
<dbReference type="eggNOG" id="COG0558">
    <property type="taxonomic scope" value="Bacteria"/>
</dbReference>
<dbReference type="InterPro" id="IPR048254">
    <property type="entry name" value="CDP_ALCOHOL_P_TRANSF_CS"/>
</dbReference>
<comment type="caution">
    <text evidence="5">The sequence shown here is derived from an EMBL/GenBank/DDBJ whole genome shotgun (WGS) entry which is preliminary data.</text>
</comment>
<gene>
    <name evidence="5" type="ORF">Krac_8939</name>
</gene>
<evidence type="ECO:0000256" key="4">
    <source>
        <dbReference type="SAM" id="Phobius"/>
    </source>
</evidence>
<feature type="transmembrane region" description="Helical" evidence="4">
    <location>
        <begin position="164"/>
        <end position="186"/>
    </location>
</feature>
<keyword evidence="4" id="KW-1133">Transmembrane helix</keyword>